<dbReference type="Proteomes" id="UP000620104">
    <property type="component" value="Unassembled WGS sequence"/>
</dbReference>
<organism evidence="1 2">
    <name type="scientific">Naganishia liquefaciens</name>
    <dbReference type="NCBI Taxonomy" id="104408"/>
    <lineage>
        <taxon>Eukaryota</taxon>
        <taxon>Fungi</taxon>
        <taxon>Dikarya</taxon>
        <taxon>Basidiomycota</taxon>
        <taxon>Agaricomycotina</taxon>
        <taxon>Tremellomycetes</taxon>
        <taxon>Filobasidiales</taxon>
        <taxon>Filobasidiaceae</taxon>
        <taxon>Naganishia</taxon>
    </lineage>
</organism>
<comment type="caution">
    <text evidence="1">The sequence shown here is derived from an EMBL/GenBank/DDBJ whole genome shotgun (WGS) entry which is preliminary data.</text>
</comment>
<dbReference type="Gene3D" id="1.25.40.10">
    <property type="entry name" value="Tetratricopeptide repeat domain"/>
    <property type="match status" value="1"/>
</dbReference>
<evidence type="ECO:0000313" key="1">
    <source>
        <dbReference type="EMBL" id="GHJ84308.1"/>
    </source>
</evidence>
<protein>
    <recommendedName>
        <fullName evidence="3">Pentatricopeptide repeat domain-containing protein</fullName>
    </recommendedName>
</protein>
<dbReference type="EMBL" id="BLZA01000007">
    <property type="protein sequence ID" value="GHJ84308.1"/>
    <property type="molecule type" value="Genomic_DNA"/>
</dbReference>
<reference evidence="1" key="1">
    <citation type="submission" date="2020-07" db="EMBL/GenBank/DDBJ databases">
        <title>Draft Genome Sequence of a Deep-Sea Yeast, Naganishia (Cryptococcus) liquefaciens strain N6.</title>
        <authorList>
            <person name="Han Y.W."/>
            <person name="Kajitani R."/>
            <person name="Morimoto H."/>
            <person name="Parhat M."/>
            <person name="Tsubouchi H."/>
            <person name="Bakenova O."/>
            <person name="Ogata M."/>
            <person name="Argunhan B."/>
            <person name="Aoki R."/>
            <person name="Kajiwara S."/>
            <person name="Itoh T."/>
            <person name="Iwasaki H."/>
        </authorList>
    </citation>
    <scope>NUCLEOTIDE SEQUENCE</scope>
    <source>
        <strain evidence="1">N6</strain>
    </source>
</reference>
<evidence type="ECO:0000313" key="2">
    <source>
        <dbReference type="Proteomes" id="UP000620104"/>
    </source>
</evidence>
<evidence type="ECO:0008006" key="3">
    <source>
        <dbReference type="Google" id="ProtNLM"/>
    </source>
</evidence>
<accession>A0A8H3YCL4</accession>
<proteinExistence type="predicted"/>
<gene>
    <name evidence="1" type="ORF">NliqN6_0710</name>
</gene>
<dbReference type="AlphaFoldDB" id="A0A8H3YCL4"/>
<dbReference type="InterPro" id="IPR011990">
    <property type="entry name" value="TPR-like_helical_dom_sf"/>
</dbReference>
<name>A0A8H3YCL4_9TREE</name>
<keyword evidence="2" id="KW-1185">Reference proteome</keyword>
<sequence length="749" mass="85947">MIHLATENQISQNGMEILPTLTSANSCQSTTFDDGMAPHCLDLEEWPKGLQDRFADQVKHFDSLERCLVWMTQQGLRFEASPAPPWLWLAILRLSAEAETLLDLCHTIIPRLPAFDTTTRNRLVALLIDRFAEHGMLSAIETLYRSRTDQWEVKDLAEVPSFSFPTKTHSGDEGELAILRALQRLVSRTDNERRGSRAQAELSRKLLATHVKHLAGTKSRVLTLPILDSLYFRKYLSKPLIKALEVVRRRRKLEQRPSWRRELFRYAVRRKDATQSLELLALLQADLACTTNIEEIQKTYRILLGSLQYIDPGSIVYQQVLNIQYTVSEPVNDAGSVGLNQEFTHAFRLAGAAYSRQVDYNEWQDLCRTLPQNVIQENLAVILKGYLIRDQAATAWKIWKRFYLTAVIDSPLILAVLKVLARLRKLDEAVQLVDACSRLSNSVVDKKIVNGLLRICADNGRVDYFQRIWEDMNQRWDIRPDEIALGNMLFATRIVPETRNTSFKQLVKRSFFSETSDIQMYDQNVQDPEPEESANAGSARVSSADRPWWQIPQGGRLWLDWKNARSLFRHILFRNHPRLSAVRSPLDGGIAGGIGSMVFGHRESASRLPPTDCDPAQILAELPIGSRHNDITYTADTFQSYISLLNKHNLGHEMALTLEWMRRLKVQPQRKSLCMVLLQVENSASPKQMRYRAGEQGWHKYALMTDGEWLRDWLVRWLGPKLVPTEDELADFYMNRWKSDNRSPTANAV</sequence>
<dbReference type="OrthoDB" id="185373at2759"/>